<keyword evidence="4" id="KW-1185">Reference proteome</keyword>
<gene>
    <name evidence="3" type="ORF">BXY75_2478</name>
</gene>
<feature type="region of interest" description="Disordered" evidence="1">
    <location>
        <begin position="72"/>
        <end position="93"/>
    </location>
</feature>
<sequence length="148" mass="17452">MKKLMTVALLLLFIGTYAQERRADKKENKSEMQDNRPDFTPEQKAELATKKMTLHLDLTESQQVTVNKLMLDQAKNRGSHAENREKRKDMTDAERFELKSKLMDEKIAFKKEMKSVLNDEQYQKWEKSKQNRRKGKMRKASKDKASRG</sequence>
<evidence type="ECO:0008006" key="5">
    <source>
        <dbReference type="Google" id="ProtNLM"/>
    </source>
</evidence>
<evidence type="ECO:0000313" key="4">
    <source>
        <dbReference type="Proteomes" id="UP000271339"/>
    </source>
</evidence>
<feature type="signal peptide" evidence="2">
    <location>
        <begin position="1"/>
        <end position="18"/>
    </location>
</feature>
<dbReference type="RefSeq" id="WP_121908038.1">
    <property type="nucleotide sequence ID" value="NZ_REFC01000014.1"/>
</dbReference>
<reference evidence="3 4" key="1">
    <citation type="submission" date="2018-10" db="EMBL/GenBank/DDBJ databases">
        <title>Genomic Encyclopedia of Archaeal and Bacterial Type Strains, Phase II (KMG-II): from individual species to whole genera.</title>
        <authorList>
            <person name="Goeker M."/>
        </authorList>
    </citation>
    <scope>NUCLEOTIDE SEQUENCE [LARGE SCALE GENOMIC DNA]</scope>
    <source>
        <strain evidence="3 4">DSM 23424</strain>
    </source>
</reference>
<feature type="region of interest" description="Disordered" evidence="1">
    <location>
        <begin position="21"/>
        <end position="48"/>
    </location>
</feature>
<accession>A0A3L9YBD7</accession>
<evidence type="ECO:0000313" key="3">
    <source>
        <dbReference type="EMBL" id="RMA57674.1"/>
    </source>
</evidence>
<dbReference type="AlphaFoldDB" id="A0A3L9YBD7"/>
<dbReference type="Proteomes" id="UP000271339">
    <property type="component" value="Unassembled WGS sequence"/>
</dbReference>
<dbReference type="EMBL" id="REFC01000014">
    <property type="protein sequence ID" value="RMA57674.1"/>
    <property type="molecule type" value="Genomic_DNA"/>
</dbReference>
<protein>
    <recommendedName>
        <fullName evidence="5">Spy/CpxP family protein refolding chaperone</fullName>
    </recommendedName>
</protein>
<evidence type="ECO:0000256" key="1">
    <source>
        <dbReference type="SAM" id="MobiDB-lite"/>
    </source>
</evidence>
<proteinExistence type="predicted"/>
<keyword evidence="2" id="KW-0732">Signal</keyword>
<name>A0A3L9YBD7_9FLAO</name>
<feature type="compositionally biased region" description="Basic residues" evidence="1">
    <location>
        <begin position="130"/>
        <end position="139"/>
    </location>
</feature>
<dbReference type="OrthoDB" id="956918at2"/>
<feature type="region of interest" description="Disordered" evidence="1">
    <location>
        <begin position="118"/>
        <end position="148"/>
    </location>
</feature>
<comment type="caution">
    <text evidence="3">The sequence shown here is derived from an EMBL/GenBank/DDBJ whole genome shotgun (WGS) entry which is preliminary data.</text>
</comment>
<organism evidence="3 4">
    <name type="scientific">Ulvibacter antarcticus</name>
    <dbReference type="NCBI Taxonomy" id="442714"/>
    <lineage>
        <taxon>Bacteria</taxon>
        <taxon>Pseudomonadati</taxon>
        <taxon>Bacteroidota</taxon>
        <taxon>Flavobacteriia</taxon>
        <taxon>Flavobacteriales</taxon>
        <taxon>Flavobacteriaceae</taxon>
        <taxon>Ulvibacter</taxon>
    </lineage>
</organism>
<evidence type="ECO:0000256" key="2">
    <source>
        <dbReference type="SAM" id="SignalP"/>
    </source>
</evidence>
<feature type="compositionally biased region" description="Basic and acidic residues" evidence="1">
    <location>
        <begin position="79"/>
        <end position="93"/>
    </location>
</feature>
<feature type="chain" id="PRO_5018180707" description="Spy/CpxP family protein refolding chaperone" evidence="2">
    <location>
        <begin position="19"/>
        <end position="148"/>
    </location>
</feature>